<evidence type="ECO:0000256" key="1">
    <source>
        <dbReference type="ARBA" id="ARBA00004651"/>
    </source>
</evidence>
<comment type="similarity">
    <text evidence="7">Belongs to the binding-protein-dependent transport system permease family.</text>
</comment>
<keyword evidence="4 7" id="KW-0812">Transmembrane</keyword>
<feature type="transmembrane region" description="Helical" evidence="7">
    <location>
        <begin position="145"/>
        <end position="162"/>
    </location>
</feature>
<gene>
    <name evidence="9" type="ORF">IAB12_03285</name>
</gene>
<keyword evidence="2 7" id="KW-0813">Transport</keyword>
<dbReference type="GO" id="GO:0055085">
    <property type="term" value="P:transmembrane transport"/>
    <property type="evidence" value="ECO:0007669"/>
    <property type="project" value="InterPro"/>
</dbReference>
<evidence type="ECO:0000313" key="10">
    <source>
        <dbReference type="Proteomes" id="UP000823936"/>
    </source>
</evidence>
<feature type="transmembrane region" description="Helical" evidence="7">
    <location>
        <begin position="245"/>
        <end position="266"/>
    </location>
</feature>
<dbReference type="GO" id="GO:0005886">
    <property type="term" value="C:plasma membrane"/>
    <property type="evidence" value="ECO:0007669"/>
    <property type="project" value="UniProtKB-SubCell"/>
</dbReference>
<keyword evidence="5 7" id="KW-1133">Transmembrane helix</keyword>
<dbReference type="InterPro" id="IPR000515">
    <property type="entry name" value="MetI-like"/>
</dbReference>
<dbReference type="PANTHER" id="PTHR43744:SF12">
    <property type="entry name" value="ABC TRANSPORTER PERMEASE PROTEIN MG189-RELATED"/>
    <property type="match status" value="1"/>
</dbReference>
<dbReference type="Gene3D" id="1.10.3720.10">
    <property type="entry name" value="MetI-like"/>
    <property type="match status" value="1"/>
</dbReference>
<dbReference type="InterPro" id="IPR035906">
    <property type="entry name" value="MetI-like_sf"/>
</dbReference>
<reference evidence="9" key="1">
    <citation type="journal article" date="2021" name="PeerJ">
        <title>Extensive microbial diversity within the chicken gut microbiome revealed by metagenomics and culture.</title>
        <authorList>
            <person name="Gilroy R."/>
            <person name="Ravi A."/>
            <person name="Getino M."/>
            <person name="Pursley I."/>
            <person name="Horton D.L."/>
            <person name="Alikhan N.F."/>
            <person name="Baker D."/>
            <person name="Gharbi K."/>
            <person name="Hall N."/>
            <person name="Watson M."/>
            <person name="Adriaenssens E.M."/>
            <person name="Foster-Nyarko E."/>
            <person name="Jarju S."/>
            <person name="Secka A."/>
            <person name="Antonio M."/>
            <person name="Oren A."/>
            <person name="Chaudhuri R.R."/>
            <person name="La Ragione R."/>
            <person name="Hildebrand F."/>
            <person name="Pallen M.J."/>
        </authorList>
    </citation>
    <scope>NUCLEOTIDE SEQUENCE</scope>
    <source>
        <strain evidence="9">Gambia11-129</strain>
    </source>
</reference>
<dbReference type="EMBL" id="DXHU01000015">
    <property type="protein sequence ID" value="HIV98788.1"/>
    <property type="molecule type" value="Genomic_DNA"/>
</dbReference>
<evidence type="ECO:0000256" key="7">
    <source>
        <dbReference type="RuleBase" id="RU363032"/>
    </source>
</evidence>
<feature type="transmembrane region" description="Helical" evidence="7">
    <location>
        <begin position="200"/>
        <end position="225"/>
    </location>
</feature>
<dbReference type="SUPFAM" id="SSF161098">
    <property type="entry name" value="MetI-like"/>
    <property type="match status" value="1"/>
</dbReference>
<evidence type="ECO:0000313" key="9">
    <source>
        <dbReference type="EMBL" id="HIV98788.1"/>
    </source>
</evidence>
<evidence type="ECO:0000256" key="5">
    <source>
        <dbReference type="ARBA" id="ARBA00022989"/>
    </source>
</evidence>
<sequence length="281" mass="32154">MAEVKSSKDRIISVIIYIFLIIGAVVMLFPFYWMISGSFKTLQEIQSLKIVWWPDEMQWSNYTKVLSMPSNPFSIYFKNSIIVSSANTIFTLATTILAAFAFSRLSFKGRDKLFSILLATMMVPSQMYLVTNFITITKMGLYDTLWAQILPYSASVFYIYLLRQFFMQIPDQFYLASKVDGINDWKYLWKIMVPNSKSSLVTIGLLNFITSWNAYLWPMMVTGNINKRVLSIGLHYFTGDAGSEYQLMMAGATIVVLPLIVIYLVFQKYIIQGIARGGLKG</sequence>
<dbReference type="PROSITE" id="PS50928">
    <property type="entry name" value="ABC_TM1"/>
    <property type="match status" value="1"/>
</dbReference>
<protein>
    <submittedName>
        <fullName evidence="9">Carbohydrate ABC transporter permease</fullName>
    </submittedName>
</protein>
<keyword evidence="3" id="KW-1003">Cell membrane</keyword>
<reference evidence="9" key="2">
    <citation type="submission" date="2021-04" db="EMBL/GenBank/DDBJ databases">
        <authorList>
            <person name="Gilroy R."/>
        </authorList>
    </citation>
    <scope>NUCLEOTIDE SEQUENCE</scope>
    <source>
        <strain evidence="9">Gambia11-129</strain>
    </source>
</reference>
<evidence type="ECO:0000256" key="3">
    <source>
        <dbReference type="ARBA" id="ARBA00022475"/>
    </source>
</evidence>
<feature type="domain" description="ABC transmembrane type-1" evidence="8">
    <location>
        <begin position="77"/>
        <end position="266"/>
    </location>
</feature>
<evidence type="ECO:0000256" key="6">
    <source>
        <dbReference type="ARBA" id="ARBA00023136"/>
    </source>
</evidence>
<dbReference type="AlphaFoldDB" id="A0A9D1TN01"/>
<dbReference type="Proteomes" id="UP000823936">
    <property type="component" value="Unassembled WGS sequence"/>
</dbReference>
<dbReference type="CDD" id="cd06261">
    <property type="entry name" value="TM_PBP2"/>
    <property type="match status" value="1"/>
</dbReference>
<evidence type="ECO:0000256" key="4">
    <source>
        <dbReference type="ARBA" id="ARBA00022692"/>
    </source>
</evidence>
<name>A0A9D1TN01_9SPIO</name>
<accession>A0A9D1TN01</accession>
<organism evidence="9 10">
    <name type="scientific">Candidatus Ornithospirochaeta avicola</name>
    <dbReference type="NCBI Taxonomy" id="2840896"/>
    <lineage>
        <taxon>Bacteria</taxon>
        <taxon>Pseudomonadati</taxon>
        <taxon>Spirochaetota</taxon>
        <taxon>Spirochaetia</taxon>
        <taxon>Spirochaetales</taxon>
        <taxon>Spirochaetaceae</taxon>
        <taxon>Spirochaetaceae incertae sedis</taxon>
        <taxon>Candidatus Ornithospirochaeta</taxon>
    </lineage>
</organism>
<feature type="transmembrane region" description="Helical" evidence="7">
    <location>
        <begin position="12"/>
        <end position="35"/>
    </location>
</feature>
<evidence type="ECO:0000259" key="8">
    <source>
        <dbReference type="PROSITE" id="PS50928"/>
    </source>
</evidence>
<dbReference type="PANTHER" id="PTHR43744">
    <property type="entry name" value="ABC TRANSPORTER PERMEASE PROTEIN MG189-RELATED-RELATED"/>
    <property type="match status" value="1"/>
</dbReference>
<dbReference type="Pfam" id="PF00528">
    <property type="entry name" value="BPD_transp_1"/>
    <property type="match status" value="1"/>
</dbReference>
<keyword evidence="6 7" id="KW-0472">Membrane</keyword>
<feature type="transmembrane region" description="Helical" evidence="7">
    <location>
        <begin position="114"/>
        <end position="133"/>
    </location>
</feature>
<proteinExistence type="inferred from homology"/>
<comment type="caution">
    <text evidence="9">The sequence shown here is derived from an EMBL/GenBank/DDBJ whole genome shotgun (WGS) entry which is preliminary data.</text>
</comment>
<comment type="subcellular location">
    <subcellularLocation>
        <location evidence="1 7">Cell membrane</location>
        <topology evidence="1 7">Multi-pass membrane protein</topology>
    </subcellularLocation>
</comment>
<feature type="transmembrane region" description="Helical" evidence="7">
    <location>
        <begin position="81"/>
        <end position="102"/>
    </location>
</feature>
<evidence type="ECO:0000256" key="2">
    <source>
        <dbReference type="ARBA" id="ARBA00022448"/>
    </source>
</evidence>